<dbReference type="Pfam" id="PF08448">
    <property type="entry name" value="PAS_4"/>
    <property type="match status" value="1"/>
</dbReference>
<keyword evidence="3" id="KW-0597">Phosphoprotein</keyword>
<dbReference type="InterPro" id="IPR011495">
    <property type="entry name" value="Sig_transdc_His_kin_sub2_dim/P"/>
</dbReference>
<dbReference type="SUPFAM" id="SSF55785">
    <property type="entry name" value="PYP-like sensor domain (PAS domain)"/>
    <property type="match status" value="1"/>
</dbReference>
<dbReference type="Proteomes" id="UP000538566">
    <property type="component" value="Unassembled WGS sequence"/>
</dbReference>
<evidence type="ECO:0000256" key="4">
    <source>
        <dbReference type="ARBA" id="ARBA00022679"/>
    </source>
</evidence>
<dbReference type="PANTHER" id="PTHR41523:SF8">
    <property type="entry name" value="ETHYLENE RESPONSE SENSOR PROTEIN"/>
    <property type="match status" value="1"/>
</dbReference>
<dbReference type="GO" id="GO:0005524">
    <property type="term" value="F:ATP binding"/>
    <property type="evidence" value="ECO:0007669"/>
    <property type="project" value="UniProtKB-KW"/>
</dbReference>
<comment type="catalytic activity">
    <reaction evidence="1">
        <text>ATP + protein L-histidine = ADP + protein N-phospho-L-histidine.</text>
        <dbReference type="EC" id="2.7.13.3"/>
    </reaction>
</comment>
<evidence type="ECO:0000259" key="9">
    <source>
        <dbReference type="PROSITE" id="PS50113"/>
    </source>
</evidence>
<dbReference type="PANTHER" id="PTHR41523">
    <property type="entry name" value="TWO-COMPONENT SYSTEM SENSOR PROTEIN"/>
    <property type="match status" value="1"/>
</dbReference>
<dbReference type="InterPro" id="IPR003594">
    <property type="entry name" value="HATPase_dom"/>
</dbReference>
<evidence type="ECO:0000256" key="5">
    <source>
        <dbReference type="ARBA" id="ARBA00022741"/>
    </source>
</evidence>
<protein>
    <recommendedName>
        <fullName evidence="2">histidine kinase</fullName>
        <ecNumber evidence="2">2.7.13.3</ecNumber>
    </recommendedName>
</protein>
<dbReference type="InterPro" id="IPR035965">
    <property type="entry name" value="PAS-like_dom_sf"/>
</dbReference>
<accession>A0A7W7ABR0</accession>
<keyword evidence="4" id="KW-0808">Transferase</keyword>
<dbReference type="EC" id="2.7.13.3" evidence="2"/>
<feature type="coiled-coil region" evidence="8">
    <location>
        <begin position="130"/>
        <end position="157"/>
    </location>
</feature>
<dbReference type="InterPro" id="IPR036890">
    <property type="entry name" value="HATPase_C_sf"/>
</dbReference>
<dbReference type="InterPro" id="IPR013656">
    <property type="entry name" value="PAS_4"/>
</dbReference>
<evidence type="ECO:0000256" key="3">
    <source>
        <dbReference type="ARBA" id="ARBA00022553"/>
    </source>
</evidence>
<evidence type="ECO:0000256" key="6">
    <source>
        <dbReference type="ARBA" id="ARBA00022777"/>
    </source>
</evidence>
<comment type="caution">
    <text evidence="10">The sequence shown here is derived from an EMBL/GenBank/DDBJ whole genome shotgun (WGS) entry which is preliminary data.</text>
</comment>
<keyword evidence="6 10" id="KW-0418">Kinase</keyword>
<keyword evidence="5" id="KW-0547">Nucleotide-binding</keyword>
<keyword evidence="8" id="KW-0175">Coiled coil</keyword>
<evidence type="ECO:0000256" key="2">
    <source>
        <dbReference type="ARBA" id="ARBA00012438"/>
    </source>
</evidence>
<name>A0A7W7ABR0_9SPHN</name>
<keyword evidence="7" id="KW-0067">ATP-binding</keyword>
<dbReference type="SMART" id="SM00387">
    <property type="entry name" value="HATPase_c"/>
    <property type="match status" value="1"/>
</dbReference>
<dbReference type="SUPFAM" id="SSF55874">
    <property type="entry name" value="ATPase domain of HSP90 chaperone/DNA topoisomerase II/histidine kinase"/>
    <property type="match status" value="1"/>
</dbReference>
<proteinExistence type="predicted"/>
<dbReference type="Pfam" id="PF02518">
    <property type="entry name" value="HATPase_c"/>
    <property type="match status" value="1"/>
</dbReference>
<sequence length="358" mass="38280">MEFLTPIPPHEASSLGMALVMSSATPLVLLSDSLVVQAASGSFCRAFSINCTNIVGRELFELGDGEWNIPQLRSLLKATAAGRAAIEAYEMVLRRPGAKPRTLILNAHVLAHPDSEPLRLVLAITDITESRAAENRVRHAELEKEALLREKEVLLQELHHRVANSLQIIASVLMQRVRSVQSEETREHLRDAHHRVMSIATLQRQLAATATGDVYLRPYLSGLCASIGASMIADPAELTLEVVVDDSFTSADRSVSIGLIVTELVINALKHAFPGGPKNGKITVGFATNPQGWLLFVGDNGVGLPGNFAQAKPGLGTGIVNALATQLSSTVTIANANPGTLVSVTHVDAEPVADLKRV</sequence>
<dbReference type="InterPro" id="IPR000700">
    <property type="entry name" value="PAS-assoc_C"/>
</dbReference>
<dbReference type="OrthoDB" id="7297573at2"/>
<dbReference type="RefSeq" id="WP_144905751.1">
    <property type="nucleotide sequence ID" value="NZ_JACHOA010000002.1"/>
</dbReference>
<gene>
    <name evidence="10" type="ORF">GGR37_001609</name>
</gene>
<dbReference type="GO" id="GO:0004673">
    <property type="term" value="F:protein histidine kinase activity"/>
    <property type="evidence" value="ECO:0007669"/>
    <property type="project" value="UniProtKB-EC"/>
</dbReference>
<dbReference type="Gene3D" id="3.30.450.20">
    <property type="entry name" value="PAS domain"/>
    <property type="match status" value="1"/>
</dbReference>
<dbReference type="EMBL" id="JACHOA010000002">
    <property type="protein sequence ID" value="MBB4613350.1"/>
    <property type="molecule type" value="Genomic_DNA"/>
</dbReference>
<keyword evidence="11" id="KW-1185">Reference proteome</keyword>
<evidence type="ECO:0000313" key="10">
    <source>
        <dbReference type="EMBL" id="MBB4613350.1"/>
    </source>
</evidence>
<organism evidence="10 11">
    <name type="scientific">Novosphingobium taihuense</name>
    <dbReference type="NCBI Taxonomy" id="260085"/>
    <lineage>
        <taxon>Bacteria</taxon>
        <taxon>Pseudomonadati</taxon>
        <taxon>Pseudomonadota</taxon>
        <taxon>Alphaproteobacteria</taxon>
        <taxon>Sphingomonadales</taxon>
        <taxon>Sphingomonadaceae</taxon>
        <taxon>Novosphingobium</taxon>
    </lineage>
</organism>
<reference evidence="10 11" key="1">
    <citation type="submission" date="2020-08" db="EMBL/GenBank/DDBJ databases">
        <title>Genomic Encyclopedia of Type Strains, Phase IV (KMG-IV): sequencing the most valuable type-strain genomes for metagenomic binning, comparative biology and taxonomic classification.</title>
        <authorList>
            <person name="Goeker M."/>
        </authorList>
    </citation>
    <scope>NUCLEOTIDE SEQUENCE [LARGE SCALE GENOMIC DNA]</scope>
    <source>
        <strain evidence="10 11">DSM 17507</strain>
    </source>
</reference>
<evidence type="ECO:0000256" key="8">
    <source>
        <dbReference type="SAM" id="Coils"/>
    </source>
</evidence>
<dbReference type="Pfam" id="PF07568">
    <property type="entry name" value="HisKA_2"/>
    <property type="match status" value="1"/>
</dbReference>
<dbReference type="AlphaFoldDB" id="A0A7W7ABR0"/>
<feature type="domain" description="PAC" evidence="9">
    <location>
        <begin position="87"/>
        <end position="139"/>
    </location>
</feature>
<evidence type="ECO:0000256" key="7">
    <source>
        <dbReference type="ARBA" id="ARBA00022840"/>
    </source>
</evidence>
<dbReference type="Gene3D" id="3.30.565.10">
    <property type="entry name" value="Histidine kinase-like ATPase, C-terminal domain"/>
    <property type="match status" value="1"/>
</dbReference>
<evidence type="ECO:0000256" key="1">
    <source>
        <dbReference type="ARBA" id="ARBA00000085"/>
    </source>
</evidence>
<evidence type="ECO:0000313" key="11">
    <source>
        <dbReference type="Proteomes" id="UP000538566"/>
    </source>
</evidence>
<dbReference type="PROSITE" id="PS50113">
    <property type="entry name" value="PAC"/>
    <property type="match status" value="1"/>
</dbReference>